<sequence length="244" mass="26535">MPTPKLSRGARVRPTASQRPDRRAAILLAAERLFAEHGYHAVSIRKIAQEAGVPLALVGYYFGQKHELFHAIFAHWRSTIAERLALLAEAEAGPRDAQYLHRIVHAFVQPVLQLRASSEGEYYALLVARELLYRTPGSEQVLADFFDPMAHAFIAALQAACPGSTRAQTAWAYQFTIGVLLHHLIDSRVERLSLGANTPHDPQAAPLLTAFLTAGIAALLLPTAPIPEAEAVRCAPMAPAALVS</sequence>
<dbReference type="OrthoDB" id="2356263at2"/>
<feature type="domain" description="HTH tetR-type" evidence="3">
    <location>
        <begin position="20"/>
        <end position="80"/>
    </location>
</feature>
<gene>
    <name evidence="4" type="ORF">D3F03_16735</name>
</gene>
<accession>A0A398C1P4</accession>
<dbReference type="SUPFAM" id="SSF48498">
    <property type="entry name" value="Tetracyclin repressor-like, C-terminal domain"/>
    <property type="match status" value="1"/>
</dbReference>
<protein>
    <submittedName>
        <fullName evidence="4">TetR/AcrR family transcriptional regulator</fullName>
    </submittedName>
</protein>
<dbReference type="SUPFAM" id="SSF46689">
    <property type="entry name" value="Homeodomain-like"/>
    <property type="match status" value="1"/>
</dbReference>
<evidence type="ECO:0000256" key="2">
    <source>
        <dbReference type="PROSITE-ProRule" id="PRU00335"/>
    </source>
</evidence>
<evidence type="ECO:0000256" key="1">
    <source>
        <dbReference type="ARBA" id="ARBA00023125"/>
    </source>
</evidence>
<evidence type="ECO:0000313" key="5">
    <source>
        <dbReference type="Proteomes" id="UP000266302"/>
    </source>
</evidence>
<dbReference type="InterPro" id="IPR036271">
    <property type="entry name" value="Tet_transcr_reg_TetR-rel_C_sf"/>
</dbReference>
<dbReference type="PANTHER" id="PTHR30055:SF235">
    <property type="entry name" value="TRANSCRIPTIONAL REGULATORY PROTEIN"/>
    <property type="match status" value="1"/>
</dbReference>
<dbReference type="Gene3D" id="1.10.357.10">
    <property type="entry name" value="Tetracycline Repressor, domain 2"/>
    <property type="match status" value="1"/>
</dbReference>
<dbReference type="AlphaFoldDB" id="A0A398C1P4"/>
<name>A0A398C1P4_9BURK</name>
<evidence type="ECO:0000313" key="4">
    <source>
        <dbReference type="EMBL" id="RID96919.1"/>
    </source>
</evidence>
<dbReference type="InterPro" id="IPR001647">
    <property type="entry name" value="HTH_TetR"/>
</dbReference>
<dbReference type="PANTHER" id="PTHR30055">
    <property type="entry name" value="HTH-TYPE TRANSCRIPTIONAL REGULATOR RUTR"/>
    <property type="match status" value="1"/>
</dbReference>
<dbReference type="Pfam" id="PF00440">
    <property type="entry name" value="TetR_N"/>
    <property type="match status" value="1"/>
</dbReference>
<proteinExistence type="predicted"/>
<dbReference type="EMBL" id="QXJC01000014">
    <property type="protein sequence ID" value="RID96919.1"/>
    <property type="molecule type" value="Genomic_DNA"/>
</dbReference>
<dbReference type="GO" id="GO:0000976">
    <property type="term" value="F:transcription cis-regulatory region binding"/>
    <property type="evidence" value="ECO:0007669"/>
    <property type="project" value="TreeGrafter"/>
</dbReference>
<dbReference type="PROSITE" id="PS50977">
    <property type="entry name" value="HTH_TETR_2"/>
    <property type="match status" value="1"/>
</dbReference>
<dbReference type="PRINTS" id="PR00455">
    <property type="entry name" value="HTHTETR"/>
</dbReference>
<reference evidence="4 5" key="1">
    <citation type="submission" date="2018-09" db="EMBL/GenBank/DDBJ databases">
        <title>Draft genome of Simplicispira sp. NY-02.</title>
        <authorList>
            <person name="Im W.T."/>
        </authorList>
    </citation>
    <scope>NUCLEOTIDE SEQUENCE [LARGE SCALE GENOMIC DNA]</scope>
    <source>
        <strain evidence="4 5">NY-02</strain>
    </source>
</reference>
<evidence type="ECO:0000259" key="3">
    <source>
        <dbReference type="PROSITE" id="PS50977"/>
    </source>
</evidence>
<dbReference type="Proteomes" id="UP000266302">
    <property type="component" value="Unassembled WGS sequence"/>
</dbReference>
<dbReference type="InterPro" id="IPR050109">
    <property type="entry name" value="HTH-type_TetR-like_transc_reg"/>
</dbReference>
<comment type="caution">
    <text evidence="4">The sequence shown here is derived from an EMBL/GenBank/DDBJ whole genome shotgun (WGS) entry which is preliminary data.</text>
</comment>
<organism evidence="4 5">
    <name type="scientific">Simplicispira hankyongi</name>
    <dbReference type="NCBI Taxonomy" id="2315688"/>
    <lineage>
        <taxon>Bacteria</taxon>
        <taxon>Pseudomonadati</taxon>
        <taxon>Pseudomonadota</taxon>
        <taxon>Betaproteobacteria</taxon>
        <taxon>Burkholderiales</taxon>
        <taxon>Comamonadaceae</taxon>
        <taxon>Simplicispira</taxon>
    </lineage>
</organism>
<keyword evidence="1 2" id="KW-0238">DNA-binding</keyword>
<dbReference type="InterPro" id="IPR009057">
    <property type="entry name" value="Homeodomain-like_sf"/>
</dbReference>
<dbReference type="GO" id="GO:0003700">
    <property type="term" value="F:DNA-binding transcription factor activity"/>
    <property type="evidence" value="ECO:0007669"/>
    <property type="project" value="TreeGrafter"/>
</dbReference>
<dbReference type="InterPro" id="IPR041586">
    <property type="entry name" value="PsrA_TetR_C"/>
</dbReference>
<keyword evidence="5" id="KW-1185">Reference proteome</keyword>
<feature type="DNA-binding region" description="H-T-H motif" evidence="2">
    <location>
        <begin position="43"/>
        <end position="62"/>
    </location>
</feature>
<dbReference type="Pfam" id="PF17939">
    <property type="entry name" value="TetR_C_30"/>
    <property type="match status" value="1"/>
</dbReference>
<dbReference type="RefSeq" id="WP_119110608.1">
    <property type="nucleotide sequence ID" value="NZ_QXJC01000014.1"/>
</dbReference>